<feature type="domain" description="Integrase catalytic" evidence="1">
    <location>
        <begin position="297"/>
        <end position="476"/>
    </location>
</feature>
<proteinExistence type="predicted"/>
<evidence type="ECO:0000259" key="1">
    <source>
        <dbReference type="PROSITE" id="PS50994"/>
    </source>
</evidence>
<dbReference type="InterPro" id="IPR036397">
    <property type="entry name" value="RNaseH_sf"/>
</dbReference>
<protein>
    <submittedName>
        <fullName evidence="3">Integrase catalytic domain-containing protein</fullName>
    </submittedName>
</protein>
<organism evidence="2 3">
    <name type="scientific">Panagrolaimus superbus</name>
    <dbReference type="NCBI Taxonomy" id="310955"/>
    <lineage>
        <taxon>Eukaryota</taxon>
        <taxon>Metazoa</taxon>
        <taxon>Ecdysozoa</taxon>
        <taxon>Nematoda</taxon>
        <taxon>Chromadorea</taxon>
        <taxon>Rhabditida</taxon>
        <taxon>Tylenchina</taxon>
        <taxon>Panagrolaimomorpha</taxon>
        <taxon>Panagrolaimoidea</taxon>
        <taxon>Panagrolaimidae</taxon>
        <taxon>Panagrolaimus</taxon>
    </lineage>
</organism>
<dbReference type="SUPFAM" id="SSF53098">
    <property type="entry name" value="Ribonuclease H-like"/>
    <property type="match status" value="1"/>
</dbReference>
<evidence type="ECO:0000313" key="3">
    <source>
        <dbReference type="WBParaSite" id="PSU_v2.g15945.t1"/>
    </source>
</evidence>
<dbReference type="AlphaFoldDB" id="A0A914YB01"/>
<dbReference type="GO" id="GO:0003676">
    <property type="term" value="F:nucleic acid binding"/>
    <property type="evidence" value="ECO:0007669"/>
    <property type="project" value="InterPro"/>
</dbReference>
<dbReference type="InterPro" id="IPR040676">
    <property type="entry name" value="DUF5641"/>
</dbReference>
<dbReference type="GO" id="GO:0015074">
    <property type="term" value="P:DNA integration"/>
    <property type="evidence" value="ECO:0007669"/>
    <property type="project" value="InterPro"/>
</dbReference>
<dbReference type="PROSITE" id="PS50994">
    <property type="entry name" value="INTEGRASE"/>
    <property type="match status" value="1"/>
</dbReference>
<keyword evidence="2" id="KW-1185">Reference proteome</keyword>
<dbReference type="InterPro" id="IPR012337">
    <property type="entry name" value="RNaseH-like_sf"/>
</dbReference>
<evidence type="ECO:0000313" key="2">
    <source>
        <dbReference type="Proteomes" id="UP000887577"/>
    </source>
</evidence>
<dbReference type="WBParaSite" id="PSU_v2.g15945.t1">
    <property type="protein sequence ID" value="PSU_v2.g15945.t1"/>
    <property type="gene ID" value="PSU_v2.g15945"/>
</dbReference>
<dbReference type="PANTHER" id="PTHR47331">
    <property type="entry name" value="PHD-TYPE DOMAIN-CONTAINING PROTEIN"/>
    <property type="match status" value="1"/>
</dbReference>
<dbReference type="InterPro" id="IPR001584">
    <property type="entry name" value="Integrase_cat-core"/>
</dbReference>
<dbReference type="Proteomes" id="UP000887577">
    <property type="component" value="Unplaced"/>
</dbReference>
<reference evidence="3" key="1">
    <citation type="submission" date="2022-11" db="UniProtKB">
        <authorList>
            <consortium name="WormBaseParasite"/>
        </authorList>
    </citation>
    <scope>IDENTIFICATION</scope>
</reference>
<dbReference type="Pfam" id="PF18701">
    <property type="entry name" value="DUF5641"/>
    <property type="match status" value="1"/>
</dbReference>
<accession>A0A914YB01</accession>
<dbReference type="Gene3D" id="3.30.420.10">
    <property type="entry name" value="Ribonuclease H-like superfamily/Ribonuclease H"/>
    <property type="match status" value="1"/>
</dbReference>
<sequence length="604" mass="69018">MCTCHIKERASIVRHVRSEDNPADIGSRGCMIDELVKSKLWWHGPNFLQLPEDKWPKEAVMAVDFAKQHINNDLPEDEISIIMDKNSKVPKLTSSLKVAAKSITVADKVESLCVEIDSTRFSKWSKLLMSHSAVLYALYKFGKSAANPSNLFEKLLKLKVNSHQQPSLIMEAEVNLIKQLQQKCPPTVNVQRNLMLKLNQAGLIVCNHRIAATEKTPDLIWLPDCYEVHLLILHIHAKLFHAGPRETLNELRSLYWLCQGKRITSKVINNECQKCKLLKLKPYKMPVMPELPCERTTASAPFKHCGLDYAGPKMIKVDSETKKCWIILFTCFSTRAIHLEVVKGLDAHNFILAFRRFTARRGRPDLIVSDNQSTLKAASTLIEPCWHQNEGELQDFIARERLSWKFIIECAPWMGGFYERLIGLTKKAISHAIGNRILTFDEFNTVVIECETIVNCRPISPVDPEFKPGQAKQLALRPVDFLMPHGNINNGLPYYCFDNDPDFLPKETTGDTLMRLMHKTAAIVERFWKIWSIEYINQLREVNQNFHRQNKIADAAPEIGQVVMIKEENAIRNTWKLGIIEELNSSKDKAIRSAKVKTPNAFNC</sequence>
<name>A0A914YB01_9BILA</name>